<dbReference type="CTD" id="402160"/>
<dbReference type="GeneID" id="115823391"/>
<dbReference type="InterPro" id="IPR039341">
    <property type="entry name" value="CFAP99"/>
</dbReference>
<sequence>MTNYKELIREATQLLDKFQANKHCVDTFIEDAGKNLKNLHASDKKFVLDVVHGCILNKRLIDVAVNIFYDQNERCLLRADRNQFAVVCCLAMFHLEDHGLQCFSRIVKSLDTSKMHKFLSFFFNVTNLTTWIQSEWNQIYDASYVESNWIVPLLRWHCEIEPLLEQLASQMKKGNLPKISPKKHTEPQEFALTKPKPRPLPAPEPIPHQEKTQPVPASTYRAPKEMQILEEVKQKNHQKSLQTLYEANSLQFTCANPQMSQKTKKVISQILESRDAELKFDARFTSGAPATHKMQTKDLKLNRTAILRGRTLYNRQMEEELLRLNRLAEGAKDPTSFLQWQREMQEKDLQEQLAQLERRKLEGQISHEETVQAQNRILELNQQKAQRKKEETAELMRRYAKKRLQEEVEMKELVQQVTNGHKNSKATKAKLQEIKQQIVREVSEQSRELLQQALEEAQAELNKKIELIHQIRAIESVPISRYKFLDDTETAGHGLLCEMSLVELRERLARLKDSEQRRQKEQRQKIIEDKHVKERLLLDQMDEFDLYRKALKQASEQRRAEKAAAVIRIKKVVSEDERVLALQRTLEMKRQEREKKKREREEKKQNERTKAKESQLARRQELGEHLKLEEHEWQELEENLRCYVEKECLAVQRNTYR</sequence>
<dbReference type="AlphaFoldDB" id="A0A6J2WG31"/>
<protein>
    <submittedName>
        <fullName evidence="4">Cilia- and flagella-associated protein 99</fullName>
    </submittedName>
</protein>
<dbReference type="PANTHER" id="PTHR34649:SF1">
    <property type="entry name" value="CILIA- AND FLAGELLA-ASSOCIATED PROTEIN 99"/>
    <property type="match status" value="1"/>
</dbReference>
<accession>A0A6J2WG31</accession>
<reference evidence="4" key="1">
    <citation type="submission" date="2025-08" db="UniProtKB">
        <authorList>
            <consortium name="RefSeq"/>
        </authorList>
    </citation>
    <scope>IDENTIFICATION</scope>
</reference>
<name>A0A6J2WG31_CHACN</name>
<evidence type="ECO:0000256" key="2">
    <source>
        <dbReference type="SAM" id="MobiDB-lite"/>
    </source>
</evidence>
<keyword evidence="1" id="KW-0175">Coiled coil</keyword>
<gene>
    <name evidence="4" type="primary">cfap99</name>
</gene>
<dbReference type="FunCoup" id="A0A6J2WG31">
    <property type="interactions" value="5"/>
</dbReference>
<keyword evidence="4" id="KW-0282">Flagellum</keyword>
<dbReference type="PANTHER" id="PTHR34649">
    <property type="entry name" value="CILIA- AND FLAGELLA-ASSOCIATED PROTEIN 99"/>
    <property type="match status" value="1"/>
</dbReference>
<dbReference type="InParanoid" id="A0A6J2WG31"/>
<evidence type="ECO:0000256" key="1">
    <source>
        <dbReference type="SAM" id="Coils"/>
    </source>
</evidence>
<evidence type="ECO:0000313" key="3">
    <source>
        <dbReference type="Proteomes" id="UP000504632"/>
    </source>
</evidence>
<feature type="region of interest" description="Disordered" evidence="2">
    <location>
        <begin position="175"/>
        <end position="216"/>
    </location>
</feature>
<keyword evidence="4" id="KW-0966">Cell projection</keyword>
<evidence type="ECO:0000313" key="4">
    <source>
        <dbReference type="RefSeq" id="XP_030643298.1"/>
    </source>
</evidence>
<feature type="coiled-coil region" evidence="1">
    <location>
        <begin position="342"/>
        <end position="474"/>
    </location>
</feature>
<organism evidence="3 4">
    <name type="scientific">Chanos chanos</name>
    <name type="common">Milkfish</name>
    <name type="synonym">Mugil chanos</name>
    <dbReference type="NCBI Taxonomy" id="29144"/>
    <lineage>
        <taxon>Eukaryota</taxon>
        <taxon>Metazoa</taxon>
        <taxon>Chordata</taxon>
        <taxon>Craniata</taxon>
        <taxon>Vertebrata</taxon>
        <taxon>Euteleostomi</taxon>
        <taxon>Actinopterygii</taxon>
        <taxon>Neopterygii</taxon>
        <taxon>Teleostei</taxon>
        <taxon>Ostariophysi</taxon>
        <taxon>Gonorynchiformes</taxon>
        <taxon>Chanidae</taxon>
        <taxon>Chanos</taxon>
    </lineage>
</organism>
<dbReference type="Proteomes" id="UP000504632">
    <property type="component" value="Chromosome 10"/>
</dbReference>
<dbReference type="RefSeq" id="XP_030643298.1">
    <property type="nucleotide sequence ID" value="XM_030787438.1"/>
</dbReference>
<proteinExistence type="predicted"/>
<keyword evidence="3" id="KW-1185">Reference proteome</keyword>
<keyword evidence="4" id="KW-0969">Cilium</keyword>
<dbReference type="OrthoDB" id="10262255at2759"/>
<feature type="region of interest" description="Disordered" evidence="2">
    <location>
        <begin position="590"/>
        <end position="619"/>
    </location>
</feature>